<accession>A0A816CLL6</accession>
<name>A0A816CLL6_9BILA</name>
<evidence type="ECO:0000313" key="7">
    <source>
        <dbReference type="EMBL" id="CAF1626632.1"/>
    </source>
</evidence>
<feature type="site" description="Lowers pKa of active site Tyr" evidence="5">
    <location>
        <position position="82"/>
    </location>
</feature>
<reference evidence="7" key="1">
    <citation type="submission" date="2021-02" db="EMBL/GenBank/DDBJ databases">
        <authorList>
            <person name="Nowell W R."/>
        </authorList>
    </citation>
    <scope>NUCLEOTIDE SEQUENCE</scope>
</reference>
<evidence type="ECO:0000259" key="6">
    <source>
        <dbReference type="Pfam" id="PF00248"/>
    </source>
</evidence>
<dbReference type="PIRSF" id="PIRSF000097">
    <property type="entry name" value="AKR"/>
    <property type="match status" value="1"/>
</dbReference>
<keyword evidence="2" id="KW-0560">Oxidoreductase</keyword>
<feature type="domain" description="NADP-dependent oxidoreductase" evidence="6">
    <location>
        <begin position="38"/>
        <end position="265"/>
    </location>
</feature>
<feature type="active site" description="Proton donor" evidence="3">
    <location>
        <position position="57"/>
    </location>
</feature>
<dbReference type="PROSITE" id="PS00062">
    <property type="entry name" value="ALDOKETO_REDUCTASE_2"/>
    <property type="match status" value="1"/>
</dbReference>
<feature type="binding site" evidence="4">
    <location>
        <position position="115"/>
    </location>
    <ligand>
        <name>substrate</name>
    </ligand>
</feature>
<evidence type="ECO:0000256" key="3">
    <source>
        <dbReference type="PIRSR" id="PIRSR000097-1"/>
    </source>
</evidence>
<dbReference type="InterPro" id="IPR036812">
    <property type="entry name" value="NAD(P)_OxRdtase_dom_sf"/>
</dbReference>
<evidence type="ECO:0000256" key="5">
    <source>
        <dbReference type="PIRSR" id="PIRSR000097-3"/>
    </source>
</evidence>
<dbReference type="PRINTS" id="PR00069">
    <property type="entry name" value="ALDKETRDTASE"/>
</dbReference>
<evidence type="ECO:0000256" key="2">
    <source>
        <dbReference type="ARBA" id="ARBA00023002"/>
    </source>
</evidence>
<dbReference type="Proteomes" id="UP000663834">
    <property type="component" value="Unassembled WGS sequence"/>
</dbReference>
<dbReference type="CDD" id="cd19071">
    <property type="entry name" value="AKR_AKR1-5-like"/>
    <property type="match status" value="1"/>
</dbReference>
<dbReference type="InterPro" id="IPR023210">
    <property type="entry name" value="NADP_OxRdtase_dom"/>
</dbReference>
<evidence type="ECO:0000313" key="8">
    <source>
        <dbReference type="Proteomes" id="UP000663834"/>
    </source>
</evidence>
<comment type="similarity">
    <text evidence="1">Belongs to the aldo/keto reductase family.</text>
</comment>
<dbReference type="AlphaFoldDB" id="A0A816CLL6"/>
<dbReference type="InterPro" id="IPR018170">
    <property type="entry name" value="Aldo/ket_reductase_CS"/>
</dbReference>
<evidence type="ECO:0000256" key="4">
    <source>
        <dbReference type="PIRSR" id="PIRSR000097-2"/>
    </source>
</evidence>
<protein>
    <recommendedName>
        <fullName evidence="6">NADP-dependent oxidoreductase domain-containing protein</fullName>
    </recommendedName>
</protein>
<proteinExistence type="inferred from homology"/>
<dbReference type="InterPro" id="IPR020471">
    <property type="entry name" value="AKR"/>
</dbReference>
<dbReference type="PANTHER" id="PTHR43827:SF13">
    <property type="entry name" value="ALDO_KETO REDUCTASE FAMILY PROTEIN"/>
    <property type="match status" value="1"/>
</dbReference>
<dbReference type="PANTHER" id="PTHR43827">
    <property type="entry name" value="2,5-DIKETO-D-GLUCONIC ACID REDUCTASE"/>
    <property type="match status" value="1"/>
</dbReference>
<sequence>MTSLKIAENINSTIKLNDGTVMPMFGLGVYRIDNMCSDLIAAALDQGYSLIDTAEFYNNERDVGVAIKQSSRRREDVFVISKWWPTSAGAKGVMDSLDNCLKHLESSYVDLYMIHAPKDGCCAEAYRALTQAKKEGKIKSLGVSNFGVHHLEALVKLGLEKPSVNQIQIHPWHQNNDIVYYCRENDITIVGYSPLAKAKKITDETLVEIAQKLSKSPAQILIRWSVQHGFITIPKTSQVSRLELNADVFNWSIPDEDMKKLDALSDQPWSCTWDPTKNSLEEAGFE</sequence>
<dbReference type="EMBL" id="CAJNOW010013893">
    <property type="protein sequence ID" value="CAF1626632.1"/>
    <property type="molecule type" value="Genomic_DNA"/>
</dbReference>
<dbReference type="FunFam" id="3.20.20.100:FF:000015">
    <property type="entry name" value="Oxidoreductase, aldo/keto reductase family"/>
    <property type="match status" value="1"/>
</dbReference>
<gene>
    <name evidence="7" type="ORF">KQP761_LOCUS25470</name>
</gene>
<dbReference type="Pfam" id="PF00248">
    <property type="entry name" value="Aldo_ket_red"/>
    <property type="match status" value="1"/>
</dbReference>
<dbReference type="SUPFAM" id="SSF51430">
    <property type="entry name" value="NAD(P)-linked oxidoreductase"/>
    <property type="match status" value="1"/>
</dbReference>
<dbReference type="OrthoDB" id="416253at2759"/>
<dbReference type="GO" id="GO:0016491">
    <property type="term" value="F:oxidoreductase activity"/>
    <property type="evidence" value="ECO:0007669"/>
    <property type="project" value="UniProtKB-KW"/>
</dbReference>
<organism evidence="7 8">
    <name type="scientific">Rotaria magnacalcarata</name>
    <dbReference type="NCBI Taxonomy" id="392030"/>
    <lineage>
        <taxon>Eukaryota</taxon>
        <taxon>Metazoa</taxon>
        <taxon>Spiralia</taxon>
        <taxon>Gnathifera</taxon>
        <taxon>Rotifera</taxon>
        <taxon>Eurotatoria</taxon>
        <taxon>Bdelloidea</taxon>
        <taxon>Philodinida</taxon>
        <taxon>Philodinidae</taxon>
        <taxon>Rotaria</taxon>
    </lineage>
</organism>
<comment type="caution">
    <text evidence="7">The sequence shown here is derived from an EMBL/GenBank/DDBJ whole genome shotgun (WGS) entry which is preliminary data.</text>
</comment>
<dbReference type="Gene3D" id="3.20.20.100">
    <property type="entry name" value="NADP-dependent oxidoreductase domain"/>
    <property type="match status" value="1"/>
</dbReference>
<evidence type="ECO:0000256" key="1">
    <source>
        <dbReference type="ARBA" id="ARBA00007905"/>
    </source>
</evidence>